<evidence type="ECO:0000313" key="3">
    <source>
        <dbReference type="Proteomes" id="UP000257109"/>
    </source>
</evidence>
<accession>A0A371HZ43</accession>
<comment type="caution">
    <text evidence="2">The sequence shown here is derived from an EMBL/GenBank/DDBJ whole genome shotgun (WGS) entry which is preliminary data.</text>
</comment>
<name>A0A371HZ43_MUCPR</name>
<organism evidence="2 3">
    <name type="scientific">Mucuna pruriens</name>
    <name type="common">Velvet bean</name>
    <name type="synonym">Dolichos pruriens</name>
    <dbReference type="NCBI Taxonomy" id="157652"/>
    <lineage>
        <taxon>Eukaryota</taxon>
        <taxon>Viridiplantae</taxon>
        <taxon>Streptophyta</taxon>
        <taxon>Embryophyta</taxon>
        <taxon>Tracheophyta</taxon>
        <taxon>Spermatophyta</taxon>
        <taxon>Magnoliopsida</taxon>
        <taxon>eudicotyledons</taxon>
        <taxon>Gunneridae</taxon>
        <taxon>Pentapetalae</taxon>
        <taxon>rosids</taxon>
        <taxon>fabids</taxon>
        <taxon>Fabales</taxon>
        <taxon>Fabaceae</taxon>
        <taxon>Papilionoideae</taxon>
        <taxon>50 kb inversion clade</taxon>
        <taxon>NPAAA clade</taxon>
        <taxon>indigoferoid/millettioid clade</taxon>
        <taxon>Phaseoleae</taxon>
        <taxon>Mucuna</taxon>
    </lineage>
</organism>
<evidence type="ECO:0000313" key="2">
    <source>
        <dbReference type="EMBL" id="RDY07964.1"/>
    </source>
</evidence>
<proteinExistence type="predicted"/>
<gene>
    <name evidence="2" type="ORF">CR513_07868</name>
</gene>
<dbReference type="Proteomes" id="UP000257109">
    <property type="component" value="Unassembled WGS sequence"/>
</dbReference>
<feature type="non-terminal residue" evidence="2">
    <location>
        <position position="82"/>
    </location>
</feature>
<reference evidence="2" key="1">
    <citation type="submission" date="2018-05" db="EMBL/GenBank/DDBJ databases">
        <title>Draft genome of Mucuna pruriens seed.</title>
        <authorList>
            <person name="Nnadi N.E."/>
            <person name="Vos R."/>
            <person name="Hasami M.H."/>
            <person name="Devisetty U.K."/>
            <person name="Aguiy J.C."/>
        </authorList>
    </citation>
    <scope>NUCLEOTIDE SEQUENCE [LARGE SCALE GENOMIC DNA]</scope>
    <source>
        <strain evidence="2">JCA_2017</strain>
    </source>
</reference>
<dbReference type="EMBL" id="QJKJ01001368">
    <property type="protein sequence ID" value="RDY07964.1"/>
    <property type="molecule type" value="Genomic_DNA"/>
</dbReference>
<protein>
    <recommendedName>
        <fullName evidence="1">Retrotransposon gag domain-containing protein</fullName>
    </recommendedName>
</protein>
<dbReference type="InterPro" id="IPR005162">
    <property type="entry name" value="Retrotrans_gag_dom"/>
</dbReference>
<feature type="domain" description="Retrotransposon gag" evidence="1">
    <location>
        <begin position="2"/>
        <end position="61"/>
    </location>
</feature>
<evidence type="ECO:0000259" key="1">
    <source>
        <dbReference type="Pfam" id="PF03732"/>
    </source>
</evidence>
<sequence>MRWFSGLPPQSITSFTDLVAAFEFQFATNKTKHLEVADLFDIKQIITKTLKQYWHDLMTSWSMTQIKSFLLKHFKRESGWPF</sequence>
<dbReference type="AlphaFoldDB" id="A0A371HZ43"/>
<dbReference type="OrthoDB" id="1737504at2759"/>
<keyword evidence="3" id="KW-1185">Reference proteome</keyword>
<dbReference type="Pfam" id="PF03732">
    <property type="entry name" value="Retrotrans_gag"/>
    <property type="match status" value="1"/>
</dbReference>